<evidence type="ECO:0008006" key="3">
    <source>
        <dbReference type="Google" id="ProtNLM"/>
    </source>
</evidence>
<sequence length="95" mass="10826">MLSLHRPRQMINIPGHCDGLCAVKITREDGHYVLLFSDGGYATKSWKEMITSGVSLDKEMQRKSLQWIREQSMDANCIESLATHDTDIKPHVIEL</sequence>
<reference evidence="1 2" key="1">
    <citation type="submission" date="2016-11" db="EMBL/GenBank/DDBJ databases">
        <authorList>
            <person name="Jaros S."/>
            <person name="Januszkiewicz K."/>
            <person name="Wedrychowicz H."/>
        </authorList>
    </citation>
    <scope>NUCLEOTIDE SEQUENCE [LARGE SCALE GENOMIC DNA]</scope>
    <source>
        <strain evidence="1 2">KHT3</strain>
    </source>
</reference>
<proteinExistence type="predicted"/>
<organism evidence="1 2">
    <name type="scientific">Xylanibacter ruminicola</name>
    <name type="common">Prevotella ruminicola</name>
    <dbReference type="NCBI Taxonomy" id="839"/>
    <lineage>
        <taxon>Bacteria</taxon>
        <taxon>Pseudomonadati</taxon>
        <taxon>Bacteroidota</taxon>
        <taxon>Bacteroidia</taxon>
        <taxon>Bacteroidales</taxon>
        <taxon>Prevotellaceae</taxon>
        <taxon>Xylanibacter</taxon>
    </lineage>
</organism>
<accession>A0A1M6X7J0</accession>
<gene>
    <name evidence="1" type="ORF">SAMN05216463_11958</name>
</gene>
<evidence type="ECO:0000313" key="1">
    <source>
        <dbReference type="EMBL" id="SHL01972.1"/>
    </source>
</evidence>
<dbReference type="Gene3D" id="3.60.15.10">
    <property type="entry name" value="Ribonuclease Z/Hydroxyacylglutathione hydrolase-like"/>
    <property type="match status" value="1"/>
</dbReference>
<dbReference type="InterPro" id="IPR036866">
    <property type="entry name" value="RibonucZ/Hydroxyglut_hydro"/>
</dbReference>
<dbReference type="Proteomes" id="UP000184130">
    <property type="component" value="Unassembled WGS sequence"/>
</dbReference>
<dbReference type="AlphaFoldDB" id="A0A1M6X7J0"/>
<protein>
    <recommendedName>
        <fullName evidence="3">PPM-type phosphatase domain-containing protein</fullName>
    </recommendedName>
</protein>
<evidence type="ECO:0000313" key="2">
    <source>
        <dbReference type="Proteomes" id="UP000184130"/>
    </source>
</evidence>
<name>A0A1M6X7J0_XYLRU</name>
<dbReference type="EMBL" id="FRBD01000019">
    <property type="protein sequence ID" value="SHL01972.1"/>
    <property type="molecule type" value="Genomic_DNA"/>
</dbReference>